<evidence type="ECO:0000256" key="1">
    <source>
        <dbReference type="SAM" id="MobiDB-lite"/>
    </source>
</evidence>
<name>A0ABY0HCI8_9PEZI</name>
<proteinExistence type="predicted"/>
<evidence type="ECO:0000313" key="3">
    <source>
        <dbReference type="Proteomes" id="UP000294003"/>
    </source>
</evidence>
<gene>
    <name evidence="2" type="ORF">DL762_002745</name>
</gene>
<protein>
    <submittedName>
        <fullName evidence="2">Uncharacterized protein</fullName>
    </submittedName>
</protein>
<reference evidence="2 3" key="1">
    <citation type="submission" date="2018-06" db="EMBL/GenBank/DDBJ databases">
        <title>Complete Genomes of Monosporascus.</title>
        <authorList>
            <person name="Robinson A.J."/>
            <person name="Natvig D.O."/>
        </authorList>
    </citation>
    <scope>NUCLEOTIDE SEQUENCE [LARGE SCALE GENOMIC DNA]</scope>
    <source>
        <strain evidence="2 3">CBS 609.92</strain>
    </source>
</reference>
<sequence length="282" mass="30857">MLGTTDLNHPSSQSVIPTQAKKPPPYNRLVPEMPATLESFRCARCLFPFAARLESVAARHECLWCARERLGDPPWHWCEAGGHPHRLAHGHYDYGANLWNCRTCLNLPLGTWELPEAALPAPMEVDGAVGVKGRAPAFGGLDVGEGDGIAPRFPRFHRIHESETEHSHQLSKRALAVSHIPGFASGFSDRPPQLTSKETLLSSMNTTGLPAQIHRSLSKTSSTSRSISARVATPYREEAPGWKTSASAPNSAPERTRDLVFIPIEVPPGMKLPAYHVAFGRD</sequence>
<feature type="region of interest" description="Disordered" evidence="1">
    <location>
        <begin position="1"/>
        <end position="26"/>
    </location>
</feature>
<organism evidence="2 3">
    <name type="scientific">Monosporascus cannonballus</name>
    <dbReference type="NCBI Taxonomy" id="155416"/>
    <lineage>
        <taxon>Eukaryota</taxon>
        <taxon>Fungi</taxon>
        <taxon>Dikarya</taxon>
        <taxon>Ascomycota</taxon>
        <taxon>Pezizomycotina</taxon>
        <taxon>Sordariomycetes</taxon>
        <taxon>Xylariomycetidae</taxon>
        <taxon>Xylariales</taxon>
        <taxon>Xylariales incertae sedis</taxon>
        <taxon>Monosporascus</taxon>
    </lineage>
</organism>
<evidence type="ECO:0000313" key="2">
    <source>
        <dbReference type="EMBL" id="RYO90306.1"/>
    </source>
</evidence>
<accession>A0ABY0HCI8</accession>
<dbReference type="EMBL" id="QJNS01000058">
    <property type="protein sequence ID" value="RYO90306.1"/>
    <property type="molecule type" value="Genomic_DNA"/>
</dbReference>
<dbReference type="Proteomes" id="UP000294003">
    <property type="component" value="Unassembled WGS sequence"/>
</dbReference>
<comment type="caution">
    <text evidence="2">The sequence shown here is derived from an EMBL/GenBank/DDBJ whole genome shotgun (WGS) entry which is preliminary data.</text>
</comment>
<feature type="compositionally biased region" description="Polar residues" evidence="1">
    <location>
        <begin position="1"/>
        <end position="17"/>
    </location>
</feature>
<keyword evidence="3" id="KW-1185">Reference proteome</keyword>